<dbReference type="OrthoDB" id="438641at2759"/>
<accession>A0A369JQ27</accession>
<proteinExistence type="predicted"/>
<evidence type="ECO:0000256" key="2">
    <source>
        <dbReference type="ARBA" id="ARBA00022679"/>
    </source>
</evidence>
<sequence length="440" mass="48899">MSSSTARSAPDEDTLRSALVTLKSEFPTLGIVKTHALLLTRYPEWAVSEKRTRKVLQTEGLVLGDSPSPQSGGSTPQIVYPSSRIIPDLDIPKWTTKVQVKYFDKKKGKGLIALQDISEGEAIWREDPFVIAPEWEIYDLQTSSAACGFCTTPLDPTSPLVLPCPASTSSSYCPYRFCNRLCLSRSAKDHTLLCPSQNPASIPLLSMARETQWMALHALAHCTARVLLAGQRSAEEERSDWRIIRGFAELGLEERFKYSFKQNGQSEPDRAAWKKAHILYVQAFLKPKTPEEQTKLAKILKKPITPEIARELFEYDPGFLRGLGRMSLNLEGHGGLYVLHSHLNHSCSPNVSVRHLDKRTALARITLLAKRPIKAGEELLVTYVNPSLGVRARRQELRAWGFGDCVCARCVEEAKGLKDGDEDAKMNDLAAELKAGLGVM</sequence>
<dbReference type="PROSITE" id="PS50280">
    <property type="entry name" value="SET"/>
    <property type="match status" value="1"/>
</dbReference>
<keyword evidence="9" id="KW-1185">Reference proteome</keyword>
<protein>
    <recommendedName>
        <fullName evidence="5">Histone-lysine N-methyltransferase SET5</fullName>
    </recommendedName>
    <alternativeName>
        <fullName evidence="4">SET domain-containing protein 5</fullName>
    </alternativeName>
</protein>
<dbReference type="Gene3D" id="1.10.220.160">
    <property type="match status" value="1"/>
</dbReference>
<dbReference type="GO" id="GO:0042799">
    <property type="term" value="F:histone H4K20 methyltransferase activity"/>
    <property type="evidence" value="ECO:0007669"/>
    <property type="project" value="TreeGrafter"/>
</dbReference>
<keyword evidence="1" id="KW-0489">Methyltransferase</keyword>
<keyword evidence="2" id="KW-0808">Transferase</keyword>
<dbReference type="GO" id="GO:0032259">
    <property type="term" value="P:methylation"/>
    <property type="evidence" value="ECO:0007669"/>
    <property type="project" value="UniProtKB-KW"/>
</dbReference>
<reference evidence="8" key="1">
    <citation type="submission" date="2018-04" db="EMBL/GenBank/DDBJ databases">
        <title>Whole genome sequencing of Hypsizygus marmoreus.</title>
        <authorList>
            <person name="Choi I.-G."/>
            <person name="Min B."/>
            <person name="Kim J.-G."/>
            <person name="Kim S."/>
            <person name="Oh Y.-L."/>
            <person name="Kong W.-S."/>
            <person name="Park H."/>
            <person name="Jeong J."/>
            <person name="Song E.-S."/>
        </authorList>
    </citation>
    <scope>NUCLEOTIDE SEQUENCE [LARGE SCALE GENOMIC DNA]</scope>
    <source>
        <strain evidence="8">51987-8</strain>
    </source>
</reference>
<dbReference type="Gene3D" id="2.170.270.10">
    <property type="entry name" value="SET domain"/>
    <property type="match status" value="1"/>
</dbReference>
<dbReference type="AlphaFoldDB" id="A0A369JQ27"/>
<evidence type="ECO:0000256" key="5">
    <source>
        <dbReference type="ARBA" id="ARBA00044528"/>
    </source>
</evidence>
<evidence type="ECO:0000313" key="9">
    <source>
        <dbReference type="Proteomes" id="UP000076154"/>
    </source>
</evidence>
<dbReference type="InParanoid" id="A0A369JQ27"/>
<evidence type="ECO:0000313" key="8">
    <source>
        <dbReference type="EMBL" id="RDB23340.1"/>
    </source>
</evidence>
<dbReference type="SUPFAM" id="SSF82199">
    <property type="entry name" value="SET domain"/>
    <property type="match status" value="1"/>
</dbReference>
<feature type="domain" description="SET" evidence="7">
    <location>
        <begin position="96"/>
        <end position="384"/>
    </location>
</feature>
<dbReference type="Proteomes" id="UP000076154">
    <property type="component" value="Unassembled WGS sequence"/>
</dbReference>
<dbReference type="SMART" id="SM00317">
    <property type="entry name" value="SET"/>
    <property type="match status" value="1"/>
</dbReference>
<dbReference type="GO" id="GO:0045814">
    <property type="term" value="P:negative regulation of gene expression, epigenetic"/>
    <property type="evidence" value="ECO:0007669"/>
    <property type="project" value="TreeGrafter"/>
</dbReference>
<evidence type="ECO:0000256" key="4">
    <source>
        <dbReference type="ARBA" id="ARBA00042380"/>
    </source>
</evidence>
<evidence type="ECO:0000256" key="3">
    <source>
        <dbReference type="ARBA" id="ARBA00022691"/>
    </source>
</evidence>
<dbReference type="InterPro" id="IPR046341">
    <property type="entry name" value="SET_dom_sf"/>
</dbReference>
<gene>
    <name evidence="8" type="primary">SET5</name>
    <name evidence="8" type="ORF">Hypma_009331</name>
</gene>
<evidence type="ECO:0000256" key="6">
    <source>
        <dbReference type="ARBA" id="ARBA00048619"/>
    </source>
</evidence>
<dbReference type="STRING" id="39966.A0A369JQ27"/>
<evidence type="ECO:0000256" key="1">
    <source>
        <dbReference type="ARBA" id="ARBA00022603"/>
    </source>
</evidence>
<comment type="caution">
    <text evidence="8">The sequence shown here is derived from an EMBL/GenBank/DDBJ whole genome shotgun (WGS) entry which is preliminary data.</text>
</comment>
<organism evidence="8 9">
    <name type="scientific">Hypsizygus marmoreus</name>
    <name type="common">White beech mushroom</name>
    <name type="synonym">Agaricus marmoreus</name>
    <dbReference type="NCBI Taxonomy" id="39966"/>
    <lineage>
        <taxon>Eukaryota</taxon>
        <taxon>Fungi</taxon>
        <taxon>Dikarya</taxon>
        <taxon>Basidiomycota</taxon>
        <taxon>Agaricomycotina</taxon>
        <taxon>Agaricomycetes</taxon>
        <taxon>Agaricomycetidae</taxon>
        <taxon>Agaricales</taxon>
        <taxon>Tricholomatineae</taxon>
        <taxon>Lyophyllaceae</taxon>
        <taxon>Hypsizygus</taxon>
    </lineage>
</organism>
<dbReference type="EMBL" id="LUEZ02000046">
    <property type="protein sequence ID" value="RDB23340.1"/>
    <property type="molecule type" value="Genomic_DNA"/>
</dbReference>
<dbReference type="Gene3D" id="6.10.140.2220">
    <property type="match status" value="1"/>
</dbReference>
<dbReference type="PANTHER" id="PTHR46402:SF2">
    <property type="entry name" value="HISTONE-LYSINE N-TRIMETHYLTRANSFERASE SMYD5"/>
    <property type="match status" value="1"/>
</dbReference>
<dbReference type="Pfam" id="PF00856">
    <property type="entry name" value="SET"/>
    <property type="match status" value="1"/>
</dbReference>
<evidence type="ECO:0000259" key="7">
    <source>
        <dbReference type="PROSITE" id="PS50280"/>
    </source>
</evidence>
<keyword evidence="3" id="KW-0949">S-adenosyl-L-methionine</keyword>
<dbReference type="CDD" id="cd20071">
    <property type="entry name" value="SET_SMYD"/>
    <property type="match status" value="1"/>
</dbReference>
<dbReference type="InterPro" id="IPR001214">
    <property type="entry name" value="SET_dom"/>
</dbReference>
<comment type="catalytic activity">
    <reaction evidence="6">
        <text>L-lysyl-[histone] + S-adenosyl-L-methionine = N(6)-methyl-L-lysyl-[histone] + S-adenosyl-L-homocysteine + H(+)</text>
        <dbReference type="Rhea" id="RHEA:10024"/>
        <dbReference type="Rhea" id="RHEA-COMP:9845"/>
        <dbReference type="Rhea" id="RHEA-COMP:9846"/>
        <dbReference type="ChEBI" id="CHEBI:15378"/>
        <dbReference type="ChEBI" id="CHEBI:29969"/>
        <dbReference type="ChEBI" id="CHEBI:57856"/>
        <dbReference type="ChEBI" id="CHEBI:59789"/>
        <dbReference type="ChEBI" id="CHEBI:61929"/>
    </reaction>
    <physiologicalReaction direction="left-to-right" evidence="6">
        <dbReference type="Rhea" id="RHEA:10025"/>
    </physiologicalReaction>
</comment>
<dbReference type="PANTHER" id="PTHR46402">
    <property type="entry name" value="SET AND MYND DOMAIN-CONTAINING PROTEIN 5"/>
    <property type="match status" value="1"/>
</dbReference>
<name>A0A369JQ27_HYPMA</name>